<keyword evidence="3" id="KW-1185">Reference proteome</keyword>
<sequence>MTSGQRERKDSGGEKDLKAAGERSQGTMKKSVQNFCEEIGSMKRNSVQLFSRACIHDLRILVELGSCKKSHLNKANEDDLDGLPLRDSYMLTSSKLKDWDKMEDSASVGGHKIMSDGSSSDED</sequence>
<dbReference type="EMBL" id="JBBWWR010000007">
    <property type="protein sequence ID" value="KAK8964575.1"/>
    <property type="molecule type" value="Genomic_DNA"/>
</dbReference>
<name>A0ABR2MKJ9_9ASPA</name>
<feature type="region of interest" description="Disordered" evidence="1">
    <location>
        <begin position="100"/>
        <end position="123"/>
    </location>
</feature>
<feature type="compositionally biased region" description="Basic and acidic residues" evidence="1">
    <location>
        <begin position="1"/>
        <end position="21"/>
    </location>
</feature>
<protein>
    <submittedName>
        <fullName evidence="2">Uncharacterized protein</fullName>
    </submittedName>
</protein>
<evidence type="ECO:0000313" key="3">
    <source>
        <dbReference type="Proteomes" id="UP001412067"/>
    </source>
</evidence>
<comment type="caution">
    <text evidence="2">The sequence shown here is derived from an EMBL/GenBank/DDBJ whole genome shotgun (WGS) entry which is preliminary data.</text>
</comment>
<accession>A0ABR2MKJ9</accession>
<gene>
    <name evidence="2" type="ORF">KSP40_PGU005108</name>
</gene>
<evidence type="ECO:0000313" key="2">
    <source>
        <dbReference type="EMBL" id="KAK8964575.1"/>
    </source>
</evidence>
<feature type="region of interest" description="Disordered" evidence="1">
    <location>
        <begin position="1"/>
        <end position="29"/>
    </location>
</feature>
<dbReference type="Proteomes" id="UP001412067">
    <property type="component" value="Unassembled WGS sequence"/>
</dbReference>
<organism evidence="2 3">
    <name type="scientific">Platanthera guangdongensis</name>
    <dbReference type="NCBI Taxonomy" id="2320717"/>
    <lineage>
        <taxon>Eukaryota</taxon>
        <taxon>Viridiplantae</taxon>
        <taxon>Streptophyta</taxon>
        <taxon>Embryophyta</taxon>
        <taxon>Tracheophyta</taxon>
        <taxon>Spermatophyta</taxon>
        <taxon>Magnoliopsida</taxon>
        <taxon>Liliopsida</taxon>
        <taxon>Asparagales</taxon>
        <taxon>Orchidaceae</taxon>
        <taxon>Orchidoideae</taxon>
        <taxon>Orchideae</taxon>
        <taxon>Orchidinae</taxon>
        <taxon>Platanthera</taxon>
    </lineage>
</organism>
<proteinExistence type="predicted"/>
<reference evidence="2 3" key="1">
    <citation type="journal article" date="2022" name="Nat. Plants">
        <title>Genomes of leafy and leafless Platanthera orchids illuminate the evolution of mycoheterotrophy.</title>
        <authorList>
            <person name="Li M.H."/>
            <person name="Liu K.W."/>
            <person name="Li Z."/>
            <person name="Lu H.C."/>
            <person name="Ye Q.L."/>
            <person name="Zhang D."/>
            <person name="Wang J.Y."/>
            <person name="Li Y.F."/>
            <person name="Zhong Z.M."/>
            <person name="Liu X."/>
            <person name="Yu X."/>
            <person name="Liu D.K."/>
            <person name="Tu X.D."/>
            <person name="Liu B."/>
            <person name="Hao Y."/>
            <person name="Liao X.Y."/>
            <person name="Jiang Y.T."/>
            <person name="Sun W.H."/>
            <person name="Chen J."/>
            <person name="Chen Y.Q."/>
            <person name="Ai Y."/>
            <person name="Zhai J.W."/>
            <person name="Wu S.S."/>
            <person name="Zhou Z."/>
            <person name="Hsiao Y.Y."/>
            <person name="Wu W.L."/>
            <person name="Chen Y.Y."/>
            <person name="Lin Y.F."/>
            <person name="Hsu J.L."/>
            <person name="Li C.Y."/>
            <person name="Wang Z.W."/>
            <person name="Zhao X."/>
            <person name="Zhong W.Y."/>
            <person name="Ma X.K."/>
            <person name="Ma L."/>
            <person name="Huang J."/>
            <person name="Chen G.Z."/>
            <person name="Huang M.Z."/>
            <person name="Huang L."/>
            <person name="Peng D.H."/>
            <person name="Luo Y.B."/>
            <person name="Zou S.Q."/>
            <person name="Chen S.P."/>
            <person name="Lan S."/>
            <person name="Tsai W.C."/>
            <person name="Van de Peer Y."/>
            <person name="Liu Z.J."/>
        </authorList>
    </citation>
    <scope>NUCLEOTIDE SEQUENCE [LARGE SCALE GENOMIC DNA]</scope>
    <source>
        <strain evidence="2">Lor288</strain>
    </source>
</reference>
<evidence type="ECO:0000256" key="1">
    <source>
        <dbReference type="SAM" id="MobiDB-lite"/>
    </source>
</evidence>